<evidence type="ECO:0000313" key="1">
    <source>
        <dbReference type="EMBL" id="UYL64819.1"/>
    </source>
</evidence>
<keyword evidence="2" id="KW-1185">Reference proteome</keyword>
<name>A0ABY6GLE0_9CAUD</name>
<organism evidence="1 2">
    <name type="scientific">Methanophagales virus PBV299</name>
    <dbReference type="NCBI Taxonomy" id="2987730"/>
    <lineage>
        <taxon>Viruses</taxon>
        <taxon>Duplodnaviria</taxon>
        <taxon>Heunggongvirae</taxon>
        <taxon>Uroviricota</taxon>
        <taxon>Caudoviricetes</taxon>
        <taxon>Nakonvirales</taxon>
        <taxon>Ahpuchviridae</taxon>
        <taxon>Kisinvirus</taxon>
        <taxon>Kisinvirus pescaderoense</taxon>
    </lineage>
</organism>
<reference evidence="1 2" key="1">
    <citation type="submission" date="2022-09" db="EMBL/GenBank/DDBJ databases">
        <title>Evolutionary Diversification of Methanotrophic Ca. Methanophagales (ANME-1) and Their Expansive Virome.</title>
        <authorList>
            <person name="Laso-Perez R."/>
            <person name="Wu F."/>
            <person name="Cremiere A."/>
            <person name="Speth D."/>
            <person name="Magyar J.S."/>
            <person name="Krupovic M."/>
            <person name="Orphan V.J."/>
        </authorList>
    </citation>
    <scope>NUCLEOTIDE SEQUENCE [LARGE SCALE GENOMIC DNA]</scope>
    <source>
        <strain evidence="1">PBV299</strain>
    </source>
</reference>
<proteinExistence type="predicted"/>
<protein>
    <recommendedName>
        <fullName evidence="3">Tail assembly chaperone</fullName>
    </recommendedName>
</protein>
<accession>A0ABY6GLE0</accession>
<dbReference type="EMBL" id="OP413838">
    <property type="protein sequence ID" value="UYL64819.1"/>
    <property type="molecule type" value="Genomic_DNA"/>
</dbReference>
<gene>
    <name evidence="1" type="ORF">OFDIEDLO_00023</name>
</gene>
<evidence type="ECO:0008006" key="3">
    <source>
        <dbReference type="Google" id="ProtNLM"/>
    </source>
</evidence>
<sequence>MNLEEYKKWKSPKELTLPSGFVVKIRDLSPWDLLVAASKSTEFRPNDPALIEGLMKKFIVWPEIGKDWEIADIRPDDYVFLQNKLFESFSLERFDAAIKEAEKVKEDNKDF</sequence>
<dbReference type="Proteomes" id="UP001156193">
    <property type="component" value="Segment"/>
</dbReference>
<evidence type="ECO:0000313" key="2">
    <source>
        <dbReference type="Proteomes" id="UP001156193"/>
    </source>
</evidence>